<evidence type="ECO:0000259" key="1">
    <source>
        <dbReference type="PROSITE" id="PS51707"/>
    </source>
</evidence>
<dbReference type="PANTHER" id="PTHR40114">
    <property type="entry name" value="SLR0698 PROTEIN"/>
    <property type="match status" value="1"/>
</dbReference>
<feature type="domain" description="CYTH" evidence="1">
    <location>
        <begin position="18"/>
        <end position="166"/>
    </location>
</feature>
<dbReference type="Pfam" id="PF01928">
    <property type="entry name" value="CYTH"/>
    <property type="match status" value="1"/>
</dbReference>
<dbReference type="Gene3D" id="2.40.320.10">
    <property type="entry name" value="Hypothetical Protein Pfu-838710-001"/>
    <property type="match status" value="1"/>
</dbReference>
<dbReference type="SMART" id="SM01118">
    <property type="entry name" value="CYTH"/>
    <property type="match status" value="1"/>
</dbReference>
<dbReference type="InterPro" id="IPR033469">
    <property type="entry name" value="CYTH-like_dom_sf"/>
</dbReference>
<dbReference type="InterPro" id="IPR012042">
    <property type="entry name" value="NeuTTM/CthTTM-like"/>
</dbReference>
<dbReference type="SUPFAM" id="SSF55154">
    <property type="entry name" value="CYTH-like phosphatases"/>
    <property type="match status" value="1"/>
</dbReference>
<dbReference type="InterPro" id="IPR023577">
    <property type="entry name" value="CYTH_domain"/>
</dbReference>
<dbReference type="Proteomes" id="UP001596043">
    <property type="component" value="Unassembled WGS sequence"/>
</dbReference>
<comment type="caution">
    <text evidence="2">The sequence shown here is derived from an EMBL/GenBank/DDBJ whole genome shotgun (WGS) entry which is preliminary data.</text>
</comment>
<dbReference type="PANTHER" id="PTHR40114:SF1">
    <property type="entry name" value="SLR0698 PROTEIN"/>
    <property type="match status" value="1"/>
</dbReference>
<name>A0ABV9I136_9FLAO</name>
<proteinExistence type="predicted"/>
<reference evidence="3" key="1">
    <citation type="journal article" date="2019" name="Int. J. Syst. Evol. Microbiol.">
        <title>The Global Catalogue of Microorganisms (GCM) 10K type strain sequencing project: providing services to taxonomists for standard genome sequencing and annotation.</title>
        <authorList>
            <consortium name="The Broad Institute Genomics Platform"/>
            <consortium name="The Broad Institute Genome Sequencing Center for Infectious Disease"/>
            <person name="Wu L."/>
            <person name="Ma J."/>
        </authorList>
    </citation>
    <scope>NUCLEOTIDE SEQUENCE [LARGE SCALE GENOMIC DNA]</scope>
    <source>
        <strain evidence="3">YJ-61-S</strain>
    </source>
</reference>
<dbReference type="CDD" id="cd07891">
    <property type="entry name" value="CYTH-like_CthTTM-like_1"/>
    <property type="match status" value="1"/>
</dbReference>
<dbReference type="EMBL" id="JBHSFV010000010">
    <property type="protein sequence ID" value="MFC4635356.1"/>
    <property type="molecule type" value="Genomic_DNA"/>
</dbReference>
<gene>
    <name evidence="2" type="ORF">ACFO3O_15710</name>
</gene>
<dbReference type="RefSeq" id="WP_379980793.1">
    <property type="nucleotide sequence ID" value="NZ_JBHSFV010000010.1"/>
</dbReference>
<accession>A0ABV9I136</accession>
<evidence type="ECO:0000313" key="2">
    <source>
        <dbReference type="EMBL" id="MFC4635356.1"/>
    </source>
</evidence>
<dbReference type="PIRSF" id="PIRSF016487">
    <property type="entry name" value="CYTH_UCP016487"/>
    <property type="match status" value="1"/>
</dbReference>
<evidence type="ECO:0000313" key="3">
    <source>
        <dbReference type="Proteomes" id="UP001596043"/>
    </source>
</evidence>
<protein>
    <submittedName>
        <fullName evidence="2">CYTH domain-containing protein</fullName>
    </submittedName>
</protein>
<keyword evidence="3" id="KW-1185">Reference proteome</keyword>
<organism evidence="2 3">
    <name type="scientific">Dokdonia ponticola</name>
    <dbReference type="NCBI Taxonomy" id="2041041"/>
    <lineage>
        <taxon>Bacteria</taxon>
        <taxon>Pseudomonadati</taxon>
        <taxon>Bacteroidota</taxon>
        <taxon>Flavobacteriia</taxon>
        <taxon>Flavobacteriales</taxon>
        <taxon>Flavobacteriaceae</taxon>
        <taxon>Dokdonia</taxon>
    </lineage>
</organism>
<sequence length="173" mass="19586">MGSSVKTEKDSRLHGNDTKEIERKFLLTSDAFKKEAKTATRITQGYLSTAPERTVRVRKKGDKGFLTIKGKSNESGMTRVEVEEEIAFAKAETLLKLCLPGIIDKTRYEVSSGQHTWEIDEFHGANTGLLLAEIELSHEDESFSKPSWIGEEVTGDNRYYNSYISDHSYTLWT</sequence>
<dbReference type="PROSITE" id="PS51707">
    <property type="entry name" value="CYTH"/>
    <property type="match status" value="1"/>
</dbReference>